<dbReference type="Pfam" id="PF02738">
    <property type="entry name" value="MoCoBD_1"/>
    <property type="match status" value="1"/>
</dbReference>
<dbReference type="Pfam" id="PF01315">
    <property type="entry name" value="Ald_Xan_dh_C"/>
    <property type="match status" value="1"/>
</dbReference>
<dbReference type="GO" id="GO:0005506">
    <property type="term" value="F:iron ion binding"/>
    <property type="evidence" value="ECO:0007669"/>
    <property type="project" value="InterPro"/>
</dbReference>
<dbReference type="Gene3D" id="3.30.365.10">
    <property type="entry name" value="Aldehyde oxidase/xanthine dehydrogenase, molybdopterin binding domain"/>
    <property type="match status" value="4"/>
</dbReference>
<sequence length="767" mass="81644">MTTTTNSQQSPEASQYDVVGTRPIRHDGVDKVIGAAKYGADIQLSGMLHGKVLRSPYAHARIRSIDTSKAEAISGVTAVVTSKDFPIISDSIIDLSETQGNARLMAEHVMAADKALYKGHAVAAVSATSPHIAELALEAIEIDYEVLKPVLSLEEAMKEGAPLLHDNLTTYFKLERFAKGDDTGAKSNIASHIQHKLGDVEEGFQEADVIVEREFTTQTVHQGYIEPHASTATWAGDGRLTIWTCTQGSFAIRSSCAAILDIPESQVRVIPTEIGGGFGAKITTYLEPVAAVLSKKSGRPVKLVMSRKDVFEGTGPTSASLMRTKIGATKDGRITAAQLWMAFEAGAYPGSPIGGGTLCATGPYNIANLLVDGYDVVCNKQKVQAYRAPGQPQGAFAVEPVIDELAEKLGIDPIEFRLMNVSKEGDRMPNGVPHPHFGIKEMEEAMRAHPHYKTSLTGPNQGRGVAVGYRWQGGQASSATITVNNDGTINLVTGSVDIGGSRTAVAMQAAEILGIKAEDVSPTVVDTDTIGWTGVTGGSRTAFDTGLAAIQASEEIIRLMKARAAITWEMKEEDISFDHGTFLCAKTEDTISFKDLSARLMRTGGPVTCSVSAASPGSGPIIAGNLVDVEVDPETGKVDILRFTAFMDVGTAIHPAYVEGQIQGGTVQGIGWALNESYFYDDEGSMLNSSFLDYRMPTSLDVPMIETVMIEVPNPKHTFGVRGVGEAPIIPPLPALANAISDAIGVRMLDLPMTPDVILTALESKEA</sequence>
<evidence type="ECO:0000256" key="1">
    <source>
        <dbReference type="ARBA" id="ARBA00022505"/>
    </source>
</evidence>
<reference evidence="4" key="1">
    <citation type="submission" date="2015-10" db="EMBL/GenBank/DDBJ databases">
        <authorList>
            <person name="Gilbert D.G."/>
        </authorList>
    </citation>
    <scope>NUCLEOTIDE SEQUENCE</scope>
</reference>
<dbReference type="InterPro" id="IPR037165">
    <property type="entry name" value="AldOxase/xan_DH_Mopterin-bd_sf"/>
</dbReference>
<dbReference type="InterPro" id="IPR000674">
    <property type="entry name" value="Ald_Oxase/Xan_DH_a/b"/>
</dbReference>
<name>A0A160VA08_9ZZZZ</name>
<dbReference type="PANTHER" id="PTHR11908:SF132">
    <property type="entry name" value="ALDEHYDE OXIDASE 1-RELATED"/>
    <property type="match status" value="1"/>
</dbReference>
<dbReference type="InterPro" id="IPR008274">
    <property type="entry name" value="AldOxase/xan_DH_MoCoBD1"/>
</dbReference>
<organism evidence="4">
    <name type="scientific">hydrothermal vent metagenome</name>
    <dbReference type="NCBI Taxonomy" id="652676"/>
    <lineage>
        <taxon>unclassified sequences</taxon>
        <taxon>metagenomes</taxon>
        <taxon>ecological metagenomes</taxon>
    </lineage>
</organism>
<dbReference type="SMART" id="SM01008">
    <property type="entry name" value="Ald_Xan_dh_C"/>
    <property type="match status" value="1"/>
</dbReference>
<gene>
    <name evidence="4" type="ORF">MGWOODY_Clf538</name>
</gene>
<dbReference type="Gene3D" id="3.90.1170.50">
    <property type="entry name" value="Aldehyde oxidase/xanthine dehydrogenase, a/b hammerhead"/>
    <property type="match status" value="1"/>
</dbReference>
<keyword evidence="2 4" id="KW-0560">Oxidoreductase</keyword>
<evidence type="ECO:0000256" key="2">
    <source>
        <dbReference type="ARBA" id="ARBA00023002"/>
    </source>
</evidence>
<feature type="domain" description="Aldehyde oxidase/xanthine dehydrogenase a/b hammerhead" evidence="3">
    <location>
        <begin position="33"/>
        <end position="148"/>
    </location>
</feature>
<dbReference type="EMBL" id="FAXA01000335">
    <property type="protein sequence ID" value="CUV02971.1"/>
    <property type="molecule type" value="Genomic_DNA"/>
</dbReference>
<accession>A0A160VA08</accession>
<dbReference type="EC" id="1.17.1.4" evidence="4"/>
<keyword evidence="1" id="KW-0500">Molybdenum</keyword>
<dbReference type="SUPFAM" id="SSF56003">
    <property type="entry name" value="Molybdenum cofactor-binding domain"/>
    <property type="match status" value="1"/>
</dbReference>
<dbReference type="Pfam" id="PF20256">
    <property type="entry name" value="MoCoBD_2"/>
    <property type="match status" value="1"/>
</dbReference>
<dbReference type="InterPro" id="IPR046867">
    <property type="entry name" value="AldOxase/xan_DH_MoCoBD2"/>
</dbReference>
<dbReference type="InterPro" id="IPR016208">
    <property type="entry name" value="Ald_Oxase/xanthine_DH-like"/>
</dbReference>
<evidence type="ECO:0000313" key="4">
    <source>
        <dbReference type="EMBL" id="CUV02971.1"/>
    </source>
</evidence>
<protein>
    <submittedName>
        <fullName evidence="4">Xanthine dehydrogenase, molybdenum binding subunit</fullName>
        <ecNumber evidence="4">1.17.1.4</ecNumber>
    </submittedName>
</protein>
<dbReference type="SUPFAM" id="SSF54665">
    <property type="entry name" value="CO dehydrogenase molybdoprotein N-domain-like"/>
    <property type="match status" value="1"/>
</dbReference>
<dbReference type="AlphaFoldDB" id="A0A160VA08"/>
<dbReference type="PANTHER" id="PTHR11908">
    <property type="entry name" value="XANTHINE DEHYDROGENASE"/>
    <property type="match status" value="1"/>
</dbReference>
<evidence type="ECO:0000259" key="3">
    <source>
        <dbReference type="SMART" id="SM01008"/>
    </source>
</evidence>
<dbReference type="InterPro" id="IPR036856">
    <property type="entry name" value="Ald_Oxase/Xan_DH_a/b_sf"/>
</dbReference>
<proteinExistence type="predicted"/>
<dbReference type="GO" id="GO:0004854">
    <property type="term" value="F:xanthine dehydrogenase activity"/>
    <property type="evidence" value="ECO:0007669"/>
    <property type="project" value="UniProtKB-EC"/>
</dbReference>